<evidence type="ECO:0000313" key="3">
    <source>
        <dbReference type="WBParaSite" id="nRc.2.0.1.t20839-RA"/>
    </source>
</evidence>
<evidence type="ECO:0000256" key="1">
    <source>
        <dbReference type="SAM" id="MobiDB-lite"/>
    </source>
</evidence>
<feature type="region of interest" description="Disordered" evidence="1">
    <location>
        <begin position="67"/>
        <end position="94"/>
    </location>
</feature>
<dbReference type="AlphaFoldDB" id="A0A915J4U7"/>
<name>A0A915J4U7_ROMCU</name>
<feature type="compositionally biased region" description="Polar residues" evidence="1">
    <location>
        <begin position="81"/>
        <end position="90"/>
    </location>
</feature>
<dbReference type="Proteomes" id="UP000887565">
    <property type="component" value="Unplaced"/>
</dbReference>
<keyword evidence="2" id="KW-1185">Reference proteome</keyword>
<reference evidence="3" key="1">
    <citation type="submission" date="2022-11" db="UniProtKB">
        <authorList>
            <consortium name="WormBaseParasite"/>
        </authorList>
    </citation>
    <scope>IDENTIFICATION</scope>
</reference>
<proteinExistence type="predicted"/>
<sequence length="106" mass="12176">MFQAELSEMAWQKRMMQQERNEYKARQLGAKSESKKAAPLFLLSDMALDMDMDIGYGTPILGHNGIRGPQKAAQRWKELSGQETPENGDSSKWKMSGAELDYYDYY</sequence>
<organism evidence="2 3">
    <name type="scientific">Romanomermis culicivorax</name>
    <name type="common">Nematode worm</name>
    <dbReference type="NCBI Taxonomy" id="13658"/>
    <lineage>
        <taxon>Eukaryota</taxon>
        <taxon>Metazoa</taxon>
        <taxon>Ecdysozoa</taxon>
        <taxon>Nematoda</taxon>
        <taxon>Enoplea</taxon>
        <taxon>Dorylaimia</taxon>
        <taxon>Mermithida</taxon>
        <taxon>Mermithoidea</taxon>
        <taxon>Mermithidae</taxon>
        <taxon>Romanomermis</taxon>
    </lineage>
</organism>
<evidence type="ECO:0000313" key="2">
    <source>
        <dbReference type="Proteomes" id="UP000887565"/>
    </source>
</evidence>
<accession>A0A915J4U7</accession>
<dbReference type="WBParaSite" id="nRc.2.0.1.t20839-RA">
    <property type="protein sequence ID" value="nRc.2.0.1.t20839-RA"/>
    <property type="gene ID" value="nRc.2.0.1.g20839"/>
</dbReference>
<protein>
    <submittedName>
        <fullName evidence="3">Uncharacterized protein</fullName>
    </submittedName>
</protein>